<keyword evidence="6 8" id="KW-0472">Membrane</keyword>
<evidence type="ECO:0000259" key="9">
    <source>
        <dbReference type="PROSITE" id="PS50893"/>
    </source>
</evidence>
<feature type="transmembrane region" description="Helical" evidence="8">
    <location>
        <begin position="177"/>
        <end position="202"/>
    </location>
</feature>
<sequence>MTDTRPAYPRFSWRDLSLTRIQDTFDERRSLLALLRFSRPRTLAALCVTVATSIAAAPLTAIFASHAVHAMTAASPEVDLLPLVWPVAGFAAAMLARQAAEVLARALKASASRRIDGVVRSRVRRIALRPDRIAHLEDPEFHDVAVRAGDQGFTWRVRSPGAAAVGQLEITARTMSAVAMAAVLATRFPVLAVVLLALSVLIRSITRRQWMHLEAVKDAATPERRKVDFWADLAAGSEAAKEIRLFGLAGWVSERRLVAHHAWEAGHWRTRRRVLRSQKATFLLAALCAGLGLLVPGLAAWAGELSIAELSQCLVAVWGILAISVMGGESYDIDYGRTAVTALRKLEDLTGPDRHAPRENASPGGPAPLVRFEDVSFRYPGASAPVLRGLSLTIRPGERLAIVGASGEGKTTLVKLLAGLYEPTTGRITADGTDLRSLDTTAWRRGMTALFQDFVHYPLTARDNITLAAPEATPESDEKLLQLVRAGGAQPVLDRLESGLDTELWRTGTDGRDLSGGQWQKLAAIRALYAVEHGRRLVVLDEPTAHLDVKAEARFHEQVIGSVGDASIVLISHRLSTVRPADRIVLLRDGRITEEGSHDDLMRLGGEYARLFLLQASRFHEPTAGGSRTADSQADGSGADGSGAVDIEQGAVAREGGEEAR</sequence>
<proteinExistence type="predicted"/>
<feature type="transmembrane region" description="Helical" evidence="8">
    <location>
        <begin position="280"/>
        <end position="301"/>
    </location>
</feature>
<keyword evidence="4 10" id="KW-0067">ATP-binding</keyword>
<keyword evidence="3" id="KW-0547">Nucleotide-binding</keyword>
<evidence type="ECO:0000313" key="10">
    <source>
        <dbReference type="EMBL" id="TDC10554.1"/>
    </source>
</evidence>
<dbReference type="InterPro" id="IPR003593">
    <property type="entry name" value="AAA+_ATPase"/>
</dbReference>
<comment type="caution">
    <text evidence="10">The sequence shown here is derived from an EMBL/GenBank/DDBJ whole genome shotgun (WGS) entry which is preliminary data.</text>
</comment>
<feature type="domain" description="ABC transporter" evidence="9">
    <location>
        <begin position="370"/>
        <end position="614"/>
    </location>
</feature>
<feature type="compositionally biased region" description="Low complexity" evidence="7">
    <location>
        <begin position="630"/>
        <end position="646"/>
    </location>
</feature>
<evidence type="ECO:0000256" key="2">
    <source>
        <dbReference type="ARBA" id="ARBA00022692"/>
    </source>
</evidence>
<dbReference type="InterPro" id="IPR036640">
    <property type="entry name" value="ABC1_TM_sf"/>
</dbReference>
<dbReference type="SUPFAM" id="SSF52540">
    <property type="entry name" value="P-loop containing nucleoside triphosphate hydrolases"/>
    <property type="match status" value="1"/>
</dbReference>
<feature type="transmembrane region" description="Helical" evidence="8">
    <location>
        <begin position="43"/>
        <end position="68"/>
    </location>
</feature>
<keyword evidence="11" id="KW-1185">Reference proteome</keyword>
<evidence type="ECO:0000256" key="7">
    <source>
        <dbReference type="SAM" id="MobiDB-lite"/>
    </source>
</evidence>
<accession>A0A4R4NP09</accession>
<dbReference type="Gene3D" id="1.20.1560.10">
    <property type="entry name" value="ABC transporter type 1, transmembrane domain"/>
    <property type="match status" value="1"/>
</dbReference>
<dbReference type="InterPro" id="IPR027417">
    <property type="entry name" value="P-loop_NTPase"/>
</dbReference>
<dbReference type="Gene3D" id="3.40.50.300">
    <property type="entry name" value="P-loop containing nucleotide triphosphate hydrolases"/>
    <property type="match status" value="1"/>
</dbReference>
<dbReference type="GO" id="GO:0016887">
    <property type="term" value="F:ATP hydrolysis activity"/>
    <property type="evidence" value="ECO:0007669"/>
    <property type="project" value="InterPro"/>
</dbReference>
<organism evidence="10 11">
    <name type="scientific">Nonomuraea longispora</name>
    <dbReference type="NCBI Taxonomy" id="1848320"/>
    <lineage>
        <taxon>Bacteria</taxon>
        <taxon>Bacillati</taxon>
        <taxon>Actinomycetota</taxon>
        <taxon>Actinomycetes</taxon>
        <taxon>Streptosporangiales</taxon>
        <taxon>Streptosporangiaceae</taxon>
        <taxon>Nonomuraea</taxon>
    </lineage>
</organism>
<reference evidence="10 11" key="1">
    <citation type="submission" date="2019-02" db="EMBL/GenBank/DDBJ databases">
        <title>Draft genome sequences of novel Actinobacteria.</title>
        <authorList>
            <person name="Sahin N."/>
            <person name="Ay H."/>
            <person name="Saygin H."/>
        </authorList>
    </citation>
    <scope>NUCLEOTIDE SEQUENCE [LARGE SCALE GENOMIC DNA]</scope>
    <source>
        <strain evidence="10 11">KC201</strain>
    </source>
</reference>
<dbReference type="OrthoDB" id="9806127at2"/>
<comment type="subcellular location">
    <subcellularLocation>
        <location evidence="1">Cell membrane</location>
        <topology evidence="1">Multi-pass membrane protein</topology>
    </subcellularLocation>
</comment>
<dbReference type="EMBL" id="SMJZ01000008">
    <property type="protein sequence ID" value="TDC10554.1"/>
    <property type="molecule type" value="Genomic_DNA"/>
</dbReference>
<dbReference type="InterPro" id="IPR039421">
    <property type="entry name" value="Type_1_exporter"/>
</dbReference>
<keyword evidence="5 8" id="KW-1133">Transmembrane helix</keyword>
<dbReference type="PROSITE" id="PS50893">
    <property type="entry name" value="ABC_TRANSPORTER_2"/>
    <property type="match status" value="1"/>
</dbReference>
<name>A0A4R4NP09_9ACTN</name>
<dbReference type="Proteomes" id="UP000295157">
    <property type="component" value="Unassembled WGS sequence"/>
</dbReference>
<evidence type="ECO:0000256" key="4">
    <source>
        <dbReference type="ARBA" id="ARBA00022840"/>
    </source>
</evidence>
<evidence type="ECO:0000256" key="3">
    <source>
        <dbReference type="ARBA" id="ARBA00022741"/>
    </source>
</evidence>
<protein>
    <submittedName>
        <fullName evidence="10">ABC transporter ATP-binding protein</fullName>
    </submittedName>
</protein>
<evidence type="ECO:0000256" key="5">
    <source>
        <dbReference type="ARBA" id="ARBA00022989"/>
    </source>
</evidence>
<evidence type="ECO:0000256" key="1">
    <source>
        <dbReference type="ARBA" id="ARBA00004651"/>
    </source>
</evidence>
<dbReference type="AlphaFoldDB" id="A0A4R4NP09"/>
<dbReference type="CDD" id="cd03228">
    <property type="entry name" value="ABCC_MRP_Like"/>
    <property type="match status" value="1"/>
</dbReference>
<keyword evidence="2 8" id="KW-0812">Transmembrane</keyword>
<dbReference type="PANTHER" id="PTHR24221">
    <property type="entry name" value="ATP-BINDING CASSETTE SUB-FAMILY B"/>
    <property type="match status" value="1"/>
</dbReference>
<feature type="region of interest" description="Disordered" evidence="7">
    <location>
        <begin position="622"/>
        <end position="661"/>
    </location>
</feature>
<dbReference type="PANTHER" id="PTHR24221:SF654">
    <property type="entry name" value="ATP-BINDING CASSETTE SUB-FAMILY B MEMBER 6"/>
    <property type="match status" value="1"/>
</dbReference>
<dbReference type="GO" id="GO:0005524">
    <property type="term" value="F:ATP binding"/>
    <property type="evidence" value="ECO:0007669"/>
    <property type="project" value="UniProtKB-KW"/>
</dbReference>
<evidence type="ECO:0000256" key="6">
    <source>
        <dbReference type="ARBA" id="ARBA00023136"/>
    </source>
</evidence>
<dbReference type="InterPro" id="IPR003439">
    <property type="entry name" value="ABC_transporter-like_ATP-bd"/>
</dbReference>
<dbReference type="Pfam" id="PF00005">
    <property type="entry name" value="ABC_tran"/>
    <property type="match status" value="1"/>
</dbReference>
<dbReference type="GO" id="GO:0034040">
    <property type="term" value="F:ATPase-coupled lipid transmembrane transporter activity"/>
    <property type="evidence" value="ECO:0007669"/>
    <property type="project" value="TreeGrafter"/>
</dbReference>
<gene>
    <name evidence="10" type="ORF">E1267_04090</name>
</gene>
<dbReference type="SUPFAM" id="SSF90123">
    <property type="entry name" value="ABC transporter transmembrane region"/>
    <property type="match status" value="1"/>
</dbReference>
<dbReference type="GO" id="GO:0005886">
    <property type="term" value="C:plasma membrane"/>
    <property type="evidence" value="ECO:0007669"/>
    <property type="project" value="UniProtKB-SubCell"/>
</dbReference>
<dbReference type="SMART" id="SM00382">
    <property type="entry name" value="AAA"/>
    <property type="match status" value="1"/>
</dbReference>
<evidence type="ECO:0000256" key="8">
    <source>
        <dbReference type="SAM" id="Phobius"/>
    </source>
</evidence>
<evidence type="ECO:0000313" key="11">
    <source>
        <dbReference type="Proteomes" id="UP000295157"/>
    </source>
</evidence>
<dbReference type="RefSeq" id="WP_132329902.1">
    <property type="nucleotide sequence ID" value="NZ_SMJZ01000008.1"/>
</dbReference>